<dbReference type="Gene3D" id="1.20.120.530">
    <property type="entry name" value="GntR ligand-binding domain-like"/>
    <property type="match status" value="1"/>
</dbReference>
<evidence type="ECO:0000313" key="7">
    <source>
        <dbReference type="Proteomes" id="UP000283975"/>
    </source>
</evidence>
<dbReference type="SMART" id="SM00345">
    <property type="entry name" value="HTH_GNTR"/>
    <property type="match status" value="1"/>
</dbReference>
<dbReference type="SUPFAM" id="SSF48008">
    <property type="entry name" value="GntR ligand-binding domain-like"/>
    <property type="match status" value="1"/>
</dbReference>
<dbReference type="InterPro" id="IPR008920">
    <property type="entry name" value="TF_FadR/GntR_C"/>
</dbReference>
<dbReference type="Pfam" id="PF07729">
    <property type="entry name" value="FCD"/>
    <property type="match status" value="1"/>
</dbReference>
<evidence type="ECO:0000256" key="2">
    <source>
        <dbReference type="ARBA" id="ARBA00023125"/>
    </source>
</evidence>
<dbReference type="Gene3D" id="1.10.10.10">
    <property type="entry name" value="Winged helix-like DNA-binding domain superfamily/Winged helix DNA-binding domain"/>
    <property type="match status" value="1"/>
</dbReference>
<organism evidence="5 8">
    <name type="scientific">Enterocloster bolteae</name>
    <dbReference type="NCBI Taxonomy" id="208479"/>
    <lineage>
        <taxon>Bacteria</taxon>
        <taxon>Bacillati</taxon>
        <taxon>Bacillota</taxon>
        <taxon>Clostridia</taxon>
        <taxon>Lachnospirales</taxon>
        <taxon>Lachnospiraceae</taxon>
        <taxon>Enterocloster</taxon>
    </lineage>
</organism>
<dbReference type="InterPro" id="IPR011711">
    <property type="entry name" value="GntR_C"/>
</dbReference>
<evidence type="ECO:0000256" key="1">
    <source>
        <dbReference type="ARBA" id="ARBA00023015"/>
    </source>
</evidence>
<dbReference type="RefSeq" id="WP_002572650.1">
    <property type="nucleotide sequence ID" value="NZ_CAUFHZ010000024.1"/>
</dbReference>
<feature type="domain" description="HTH gntR-type" evidence="4">
    <location>
        <begin position="11"/>
        <end position="79"/>
    </location>
</feature>
<evidence type="ECO:0000256" key="3">
    <source>
        <dbReference type="ARBA" id="ARBA00023163"/>
    </source>
</evidence>
<protein>
    <submittedName>
        <fullName evidence="5">FadR family transcriptional regulator</fullName>
    </submittedName>
</protein>
<dbReference type="EMBL" id="QRZM01000002">
    <property type="protein sequence ID" value="RGV77556.1"/>
    <property type="molecule type" value="Genomic_DNA"/>
</dbReference>
<sequence length="237" mass="27412">MNKPLKSIARISVVDQAIQNLQNYITDNNLQPGDKLPTEKEVCEMMGIGRSTAREAYRMLKAMDYVTAIQGKGIFLSDKYRKNDSNEMALEWFRENGRSMIEFMEVRMAIEPMAVRLAIPRATDSDIEALEKTHFLFQQALNDKNTVKLLSYDELFHNQIMEFTDNQLMIRISQNITECFRSYRSKAFAVDKIMGNAVTPHAKIIDAFHKRDTQLGYNLMIEHLEISLEDILKYSTP</sequence>
<accession>A0A412ZBS8</accession>
<dbReference type="CDD" id="cd07377">
    <property type="entry name" value="WHTH_GntR"/>
    <property type="match status" value="1"/>
</dbReference>
<dbReference type="SUPFAM" id="SSF46785">
    <property type="entry name" value="Winged helix' DNA-binding domain"/>
    <property type="match status" value="1"/>
</dbReference>
<gene>
    <name evidence="6" type="ORF">DW839_25650</name>
    <name evidence="5" type="ORF">DWW02_07800</name>
</gene>
<reference evidence="7 8" key="1">
    <citation type="submission" date="2018-08" db="EMBL/GenBank/DDBJ databases">
        <title>A genome reference for cultivated species of the human gut microbiota.</title>
        <authorList>
            <person name="Zou Y."/>
            <person name="Xue W."/>
            <person name="Luo G."/>
        </authorList>
    </citation>
    <scope>NUCLEOTIDE SEQUENCE [LARGE SCALE GENOMIC DNA]</scope>
    <source>
        <strain evidence="5 8">AF14-18</strain>
        <strain evidence="6 7">AM35-14</strain>
    </source>
</reference>
<dbReference type="PANTHER" id="PTHR43537:SF5">
    <property type="entry name" value="UXU OPERON TRANSCRIPTIONAL REGULATOR"/>
    <property type="match status" value="1"/>
</dbReference>
<evidence type="ECO:0000313" key="6">
    <source>
        <dbReference type="EMBL" id="RHC50646.1"/>
    </source>
</evidence>
<evidence type="ECO:0000313" key="5">
    <source>
        <dbReference type="EMBL" id="RGV77556.1"/>
    </source>
</evidence>
<dbReference type="PANTHER" id="PTHR43537">
    <property type="entry name" value="TRANSCRIPTIONAL REGULATOR, GNTR FAMILY"/>
    <property type="match status" value="1"/>
</dbReference>
<dbReference type="EMBL" id="QSHZ01000036">
    <property type="protein sequence ID" value="RHC50646.1"/>
    <property type="molecule type" value="Genomic_DNA"/>
</dbReference>
<dbReference type="InterPro" id="IPR000524">
    <property type="entry name" value="Tscrpt_reg_HTH_GntR"/>
</dbReference>
<evidence type="ECO:0000259" key="4">
    <source>
        <dbReference type="PROSITE" id="PS50949"/>
    </source>
</evidence>
<keyword evidence="3" id="KW-0804">Transcription</keyword>
<proteinExistence type="predicted"/>
<name>A0A412ZBS8_9FIRM</name>
<dbReference type="Proteomes" id="UP000284543">
    <property type="component" value="Unassembled WGS sequence"/>
</dbReference>
<comment type="caution">
    <text evidence="5">The sequence shown here is derived from an EMBL/GenBank/DDBJ whole genome shotgun (WGS) entry which is preliminary data.</text>
</comment>
<dbReference type="SMART" id="SM00895">
    <property type="entry name" value="FCD"/>
    <property type="match status" value="1"/>
</dbReference>
<dbReference type="GO" id="GO:0003700">
    <property type="term" value="F:DNA-binding transcription factor activity"/>
    <property type="evidence" value="ECO:0007669"/>
    <property type="project" value="InterPro"/>
</dbReference>
<dbReference type="Proteomes" id="UP000283975">
    <property type="component" value="Unassembled WGS sequence"/>
</dbReference>
<dbReference type="AlphaFoldDB" id="A0A412ZBS8"/>
<evidence type="ECO:0000313" key="8">
    <source>
        <dbReference type="Proteomes" id="UP000284543"/>
    </source>
</evidence>
<dbReference type="GO" id="GO:0003677">
    <property type="term" value="F:DNA binding"/>
    <property type="evidence" value="ECO:0007669"/>
    <property type="project" value="UniProtKB-KW"/>
</dbReference>
<dbReference type="PROSITE" id="PS50949">
    <property type="entry name" value="HTH_GNTR"/>
    <property type="match status" value="1"/>
</dbReference>
<dbReference type="PRINTS" id="PR00035">
    <property type="entry name" value="HTHGNTR"/>
</dbReference>
<dbReference type="InterPro" id="IPR036390">
    <property type="entry name" value="WH_DNA-bd_sf"/>
</dbReference>
<keyword evidence="2" id="KW-0238">DNA-binding</keyword>
<dbReference type="InterPro" id="IPR036388">
    <property type="entry name" value="WH-like_DNA-bd_sf"/>
</dbReference>
<dbReference type="Pfam" id="PF00392">
    <property type="entry name" value="GntR"/>
    <property type="match status" value="1"/>
</dbReference>
<keyword evidence="1" id="KW-0805">Transcription regulation</keyword>